<dbReference type="PANTHER" id="PTHR33172:SF96">
    <property type="entry name" value="PROTEIN OXIDATIVE STRESS 3 LIKE 3"/>
    <property type="match status" value="1"/>
</dbReference>
<evidence type="ECO:0000256" key="3">
    <source>
        <dbReference type="SAM" id="MobiDB-lite"/>
    </source>
</evidence>
<dbReference type="GO" id="GO:0006950">
    <property type="term" value="P:response to stress"/>
    <property type="evidence" value="ECO:0007669"/>
    <property type="project" value="UniProtKB-ARBA"/>
</dbReference>
<accession>A0AAV7FA93</accession>
<reference evidence="4 5" key="1">
    <citation type="submission" date="2021-07" db="EMBL/GenBank/DDBJ databases">
        <title>The Aristolochia fimbriata genome: insights into angiosperm evolution, floral development and chemical biosynthesis.</title>
        <authorList>
            <person name="Jiao Y."/>
        </authorList>
    </citation>
    <scope>NUCLEOTIDE SEQUENCE [LARGE SCALE GENOMIC DNA]</scope>
    <source>
        <strain evidence="4">IBCAS-2021</strain>
        <tissue evidence="4">Leaf</tissue>
    </source>
</reference>
<comment type="subcellular location">
    <subcellularLocation>
        <location evidence="1">Nucleus</location>
    </subcellularLocation>
</comment>
<organism evidence="4 5">
    <name type="scientific">Aristolochia fimbriata</name>
    <name type="common">White veined hardy Dutchman's pipe vine</name>
    <dbReference type="NCBI Taxonomy" id="158543"/>
    <lineage>
        <taxon>Eukaryota</taxon>
        <taxon>Viridiplantae</taxon>
        <taxon>Streptophyta</taxon>
        <taxon>Embryophyta</taxon>
        <taxon>Tracheophyta</taxon>
        <taxon>Spermatophyta</taxon>
        <taxon>Magnoliopsida</taxon>
        <taxon>Magnoliidae</taxon>
        <taxon>Piperales</taxon>
        <taxon>Aristolochiaceae</taxon>
        <taxon>Aristolochia</taxon>
    </lineage>
</organism>
<dbReference type="InterPro" id="IPR051992">
    <property type="entry name" value="OxStress_Response_Reg"/>
</dbReference>
<feature type="compositionally biased region" description="Basic and acidic residues" evidence="3">
    <location>
        <begin position="33"/>
        <end position="49"/>
    </location>
</feature>
<evidence type="ECO:0000313" key="5">
    <source>
        <dbReference type="Proteomes" id="UP000825729"/>
    </source>
</evidence>
<dbReference type="GO" id="GO:0005634">
    <property type="term" value="C:nucleus"/>
    <property type="evidence" value="ECO:0007669"/>
    <property type="project" value="UniProtKB-SubCell"/>
</dbReference>
<comment type="caution">
    <text evidence="4">The sequence shown here is derived from an EMBL/GenBank/DDBJ whole genome shotgun (WGS) entry which is preliminary data.</text>
</comment>
<evidence type="ECO:0000256" key="2">
    <source>
        <dbReference type="ARBA" id="ARBA00023242"/>
    </source>
</evidence>
<dbReference type="Proteomes" id="UP000825729">
    <property type="component" value="Unassembled WGS sequence"/>
</dbReference>
<feature type="region of interest" description="Disordered" evidence="3">
    <location>
        <begin position="32"/>
        <end position="101"/>
    </location>
</feature>
<keyword evidence="5" id="KW-1185">Reference proteome</keyword>
<protein>
    <submittedName>
        <fullName evidence="4">Uncharacterized protein</fullName>
    </submittedName>
</protein>
<sequence>MSIALETGGKYGIERSRFIGGIPARISVFESPESAHEFPEGVQDDRRCVGEAANLETKEQEDSASCSSSIGRNSDLSGKSQSDDGDDEAEVQSSYKGPLSTMDALEDSLPIRRGISKFYCGKSKSFTTLADAASISVKELAKPENLYNRKRKNLLALNNFLDRNQVSHLRHSWEGISKRPAHSSRSTLSVTASSSDSNTSEESESSGLPPLHPQRKASVNISSCQRQRPLSSRSFSLTDLHSATTSSSVGPS</sequence>
<evidence type="ECO:0000313" key="4">
    <source>
        <dbReference type="EMBL" id="KAG9458105.1"/>
    </source>
</evidence>
<feature type="compositionally biased region" description="Low complexity" evidence="3">
    <location>
        <begin position="183"/>
        <end position="198"/>
    </location>
</feature>
<dbReference type="AlphaFoldDB" id="A0AAV7FA93"/>
<evidence type="ECO:0000256" key="1">
    <source>
        <dbReference type="ARBA" id="ARBA00004123"/>
    </source>
</evidence>
<dbReference type="EMBL" id="JAINDJ010000002">
    <property type="protein sequence ID" value="KAG9458105.1"/>
    <property type="molecule type" value="Genomic_DNA"/>
</dbReference>
<feature type="compositionally biased region" description="Polar residues" evidence="3">
    <location>
        <begin position="63"/>
        <end position="80"/>
    </location>
</feature>
<proteinExistence type="predicted"/>
<dbReference type="PANTHER" id="PTHR33172">
    <property type="entry name" value="OS08G0516900 PROTEIN"/>
    <property type="match status" value="1"/>
</dbReference>
<feature type="region of interest" description="Disordered" evidence="3">
    <location>
        <begin position="175"/>
        <end position="252"/>
    </location>
</feature>
<gene>
    <name evidence="4" type="ORF">H6P81_002613</name>
</gene>
<keyword evidence="2" id="KW-0539">Nucleus</keyword>
<feature type="compositionally biased region" description="Polar residues" evidence="3">
    <location>
        <begin position="217"/>
        <end position="252"/>
    </location>
</feature>
<name>A0AAV7FA93_ARIFI</name>